<dbReference type="CDD" id="cd17321">
    <property type="entry name" value="MFS_MMR_MDR_like"/>
    <property type="match status" value="1"/>
</dbReference>
<feature type="transmembrane region" description="Helical" evidence="7">
    <location>
        <begin position="488"/>
        <end position="511"/>
    </location>
</feature>
<protein>
    <submittedName>
        <fullName evidence="9">MFS transporter</fullName>
    </submittedName>
</protein>
<organism evidence="9 10">
    <name type="scientific">Streptomyces spectabilis</name>
    <dbReference type="NCBI Taxonomy" id="68270"/>
    <lineage>
        <taxon>Bacteria</taxon>
        <taxon>Bacillati</taxon>
        <taxon>Actinomycetota</taxon>
        <taxon>Actinomycetes</taxon>
        <taxon>Kitasatosporales</taxon>
        <taxon>Streptomycetaceae</taxon>
        <taxon>Streptomyces</taxon>
    </lineage>
</organism>
<dbReference type="InterPro" id="IPR020846">
    <property type="entry name" value="MFS_dom"/>
</dbReference>
<reference evidence="9 10" key="1">
    <citation type="submission" date="2017-09" db="EMBL/GenBank/DDBJ databases">
        <authorList>
            <person name="Lee N."/>
            <person name="Cho B.-K."/>
        </authorList>
    </citation>
    <scope>NUCLEOTIDE SEQUENCE [LARGE SCALE GENOMIC DNA]</scope>
    <source>
        <strain evidence="9 10">ATCC 27465</strain>
    </source>
</reference>
<feature type="domain" description="Major facilitator superfamily (MFS) profile" evidence="8">
    <location>
        <begin position="92"/>
        <end position="517"/>
    </location>
</feature>
<feature type="transmembrane region" description="Helical" evidence="7">
    <location>
        <begin position="157"/>
        <end position="177"/>
    </location>
</feature>
<gene>
    <name evidence="9" type="ORF">CP982_02975</name>
</gene>
<dbReference type="Gene3D" id="1.20.1250.20">
    <property type="entry name" value="MFS general substrate transporter like domains"/>
    <property type="match status" value="1"/>
</dbReference>
<feature type="region of interest" description="Disordered" evidence="6">
    <location>
        <begin position="515"/>
        <end position="547"/>
    </location>
</feature>
<feature type="transmembrane region" description="Helical" evidence="7">
    <location>
        <begin position="374"/>
        <end position="393"/>
    </location>
</feature>
<feature type="transmembrane region" description="Helical" evidence="7">
    <location>
        <begin position="216"/>
        <end position="238"/>
    </location>
</feature>
<evidence type="ECO:0000256" key="2">
    <source>
        <dbReference type="ARBA" id="ARBA00022692"/>
    </source>
</evidence>
<accession>A0A5P2X037</accession>
<comment type="subcellular location">
    <subcellularLocation>
        <location evidence="1">Cell membrane</location>
        <topology evidence="1">Multi-pass membrane protein</topology>
    </subcellularLocation>
</comment>
<keyword evidence="5" id="KW-0046">Antibiotic resistance</keyword>
<dbReference type="PANTHER" id="PTHR42718:SF42">
    <property type="entry name" value="EXPORT PROTEIN"/>
    <property type="match status" value="1"/>
</dbReference>
<dbReference type="OrthoDB" id="783189at2"/>
<feature type="transmembrane region" description="Helical" evidence="7">
    <location>
        <begin position="446"/>
        <end position="468"/>
    </location>
</feature>
<dbReference type="InterPro" id="IPR036259">
    <property type="entry name" value="MFS_trans_sf"/>
</dbReference>
<dbReference type="GO" id="GO:0005886">
    <property type="term" value="C:plasma membrane"/>
    <property type="evidence" value="ECO:0007669"/>
    <property type="project" value="UniProtKB-SubCell"/>
</dbReference>
<evidence type="ECO:0000256" key="7">
    <source>
        <dbReference type="SAM" id="Phobius"/>
    </source>
</evidence>
<feature type="region of interest" description="Disordered" evidence="6">
    <location>
        <begin position="24"/>
        <end position="82"/>
    </location>
</feature>
<evidence type="ECO:0000259" key="8">
    <source>
        <dbReference type="PROSITE" id="PS50850"/>
    </source>
</evidence>
<feature type="transmembrane region" description="Helical" evidence="7">
    <location>
        <begin position="349"/>
        <end position="367"/>
    </location>
</feature>
<feature type="transmembrane region" description="Helical" evidence="7">
    <location>
        <begin position="302"/>
        <end position="329"/>
    </location>
</feature>
<sequence length="547" mass="55256">MARHASPMRYGVNHSFRAASWAAPSFGTESGLPDTPRALYPQARPRASAGGPACRAPPRRPSSGALPFLNSSRTPRPFPDVEEGSMPHPWATLLAVSLGTVTVTLDSTAVVIANPSIAADLNVGLSALEWVTNSYLLVLALTLIPAGAVADRCGHKWVFMAGVLGFSLSSLAIGLSPDAGSLIAFRAAQGACGALLQPSALGLLRAAFPGGRLGTALGVWGMALSASTAAGPVVAGFLVEAGGWRSVFFLNLPVGAAACAIGLVALRGAATGAGRSPARPGACRGGRGRAGRGLRPALFPVALFRSAALSAGVALTLLTSLVMTGTLFYFTLYLQGVRGLSATQTGVRLLPLTLAMIVMSPLAGRAVTRVSHRVPAVAGLAVTAFAFLGLAAHGCGADAWASAPWLALLGAGLAPVLIVTTDAVVGGAPGRWAGFASGVQQTAMQLGAVLGILLLGPVLTTVAGSGLPDALPARAAAAPATVRASFEHGLRAVLVIAAAVTATAGVLGCALRTPKTHTRKTRHDTTPEYTAHPGRPSGEPHSESRES</sequence>
<dbReference type="Pfam" id="PF07690">
    <property type="entry name" value="MFS_1"/>
    <property type="match status" value="1"/>
</dbReference>
<dbReference type="KEGG" id="sspb:CP982_02975"/>
<evidence type="ECO:0000256" key="3">
    <source>
        <dbReference type="ARBA" id="ARBA00022989"/>
    </source>
</evidence>
<dbReference type="EMBL" id="CP023690">
    <property type="protein sequence ID" value="QEV57801.1"/>
    <property type="molecule type" value="Genomic_DNA"/>
</dbReference>
<keyword evidence="2 7" id="KW-0812">Transmembrane</keyword>
<dbReference type="PROSITE" id="PS50850">
    <property type="entry name" value="MFS"/>
    <property type="match status" value="1"/>
</dbReference>
<dbReference type="Proteomes" id="UP000326505">
    <property type="component" value="Chromosome"/>
</dbReference>
<feature type="compositionally biased region" description="Low complexity" evidence="6">
    <location>
        <begin position="43"/>
        <end position="65"/>
    </location>
</feature>
<evidence type="ECO:0000313" key="9">
    <source>
        <dbReference type="EMBL" id="QEV57801.1"/>
    </source>
</evidence>
<dbReference type="SUPFAM" id="SSF103473">
    <property type="entry name" value="MFS general substrate transporter"/>
    <property type="match status" value="1"/>
</dbReference>
<proteinExistence type="predicted"/>
<dbReference type="GO" id="GO:0022857">
    <property type="term" value="F:transmembrane transporter activity"/>
    <property type="evidence" value="ECO:0007669"/>
    <property type="project" value="InterPro"/>
</dbReference>
<feature type="transmembrane region" description="Helical" evidence="7">
    <location>
        <begin position="133"/>
        <end position="150"/>
    </location>
</feature>
<keyword evidence="3 7" id="KW-1133">Transmembrane helix</keyword>
<feature type="compositionally biased region" description="Basic and acidic residues" evidence="6">
    <location>
        <begin position="538"/>
        <end position="547"/>
    </location>
</feature>
<feature type="transmembrane region" description="Helical" evidence="7">
    <location>
        <begin position="405"/>
        <end position="425"/>
    </location>
</feature>
<dbReference type="AlphaFoldDB" id="A0A5P2X037"/>
<evidence type="ECO:0000256" key="4">
    <source>
        <dbReference type="ARBA" id="ARBA00023136"/>
    </source>
</evidence>
<dbReference type="PANTHER" id="PTHR42718">
    <property type="entry name" value="MAJOR FACILITATOR SUPERFAMILY MULTIDRUG TRANSPORTER MFSC"/>
    <property type="match status" value="1"/>
</dbReference>
<feature type="transmembrane region" description="Helical" evidence="7">
    <location>
        <begin position="90"/>
        <end position="113"/>
    </location>
</feature>
<feature type="transmembrane region" description="Helical" evidence="7">
    <location>
        <begin position="183"/>
        <end position="204"/>
    </location>
</feature>
<name>A0A5P2X037_STRST</name>
<dbReference type="InterPro" id="IPR011701">
    <property type="entry name" value="MFS"/>
</dbReference>
<feature type="transmembrane region" description="Helical" evidence="7">
    <location>
        <begin position="244"/>
        <end position="266"/>
    </location>
</feature>
<dbReference type="GO" id="GO:0046677">
    <property type="term" value="P:response to antibiotic"/>
    <property type="evidence" value="ECO:0007669"/>
    <property type="project" value="UniProtKB-KW"/>
</dbReference>
<evidence type="ECO:0000313" key="10">
    <source>
        <dbReference type="Proteomes" id="UP000326505"/>
    </source>
</evidence>
<evidence type="ECO:0000256" key="6">
    <source>
        <dbReference type="SAM" id="MobiDB-lite"/>
    </source>
</evidence>
<evidence type="ECO:0000256" key="1">
    <source>
        <dbReference type="ARBA" id="ARBA00004651"/>
    </source>
</evidence>
<keyword evidence="4 7" id="KW-0472">Membrane</keyword>
<evidence type="ECO:0000256" key="5">
    <source>
        <dbReference type="ARBA" id="ARBA00023251"/>
    </source>
</evidence>